<evidence type="ECO:0000313" key="1">
    <source>
        <dbReference type="EMBL" id="OXG07024.1"/>
    </source>
</evidence>
<keyword evidence="2" id="KW-1185">Reference proteome</keyword>
<comment type="caution">
    <text evidence="1">The sequence shown here is derived from an EMBL/GenBank/DDBJ whole genome shotgun (WGS) entry which is preliminary data.</text>
</comment>
<reference evidence="1 2" key="1">
    <citation type="submission" date="2016-11" db="EMBL/GenBank/DDBJ databases">
        <title>Whole genomes of Flavobacteriaceae.</title>
        <authorList>
            <person name="Stine C."/>
            <person name="Li C."/>
            <person name="Tadesse D."/>
        </authorList>
    </citation>
    <scope>NUCLEOTIDE SEQUENCE [LARGE SCALE GENOMIC DNA]</scope>
    <source>
        <strain evidence="1 2">DSM 24704</strain>
    </source>
</reference>
<dbReference type="RefSeq" id="WP_123875897.1">
    <property type="nucleotide sequence ID" value="NZ_MUGS01000014.1"/>
</dbReference>
<gene>
    <name evidence="1" type="ORF">B0A64_09395</name>
</gene>
<proteinExistence type="predicted"/>
<name>A0A227PCC3_9FLAO</name>
<dbReference type="Proteomes" id="UP000214684">
    <property type="component" value="Unassembled WGS sequence"/>
</dbReference>
<dbReference type="AlphaFoldDB" id="A0A227PCC3"/>
<dbReference type="EMBL" id="MUGS01000014">
    <property type="protein sequence ID" value="OXG07024.1"/>
    <property type="molecule type" value="Genomic_DNA"/>
</dbReference>
<evidence type="ECO:0000313" key="2">
    <source>
        <dbReference type="Proteomes" id="UP000214684"/>
    </source>
</evidence>
<dbReference type="OrthoDB" id="894042at2"/>
<sequence length="126" mass="14785">MKKHLSILFLSVYLLSVTQLVELIKLPVMVEHYVEHKEQNPNLTVLQFLCIHYQGPDVFDADYAKDMKLPFKSHTNISSVVFYPLIQEYKPIQKVNFTYKKQNSYTYSFAYSSISLSSVWQPPRDC</sequence>
<accession>A0A227PCC3</accession>
<organism evidence="1 2">
    <name type="scientific">Flavobacterium araucananum</name>
    <dbReference type="NCBI Taxonomy" id="946678"/>
    <lineage>
        <taxon>Bacteria</taxon>
        <taxon>Pseudomonadati</taxon>
        <taxon>Bacteroidota</taxon>
        <taxon>Flavobacteriia</taxon>
        <taxon>Flavobacteriales</taxon>
        <taxon>Flavobacteriaceae</taxon>
        <taxon>Flavobacterium</taxon>
    </lineage>
</organism>
<protein>
    <submittedName>
        <fullName evidence="1">Uncharacterized protein</fullName>
    </submittedName>
</protein>